<dbReference type="SUPFAM" id="SSF52980">
    <property type="entry name" value="Restriction endonuclease-like"/>
    <property type="match status" value="1"/>
</dbReference>
<dbReference type="CDD" id="cd06260">
    <property type="entry name" value="DUF820-like"/>
    <property type="match status" value="1"/>
</dbReference>
<dbReference type="InterPro" id="IPR011335">
    <property type="entry name" value="Restrct_endonuc-II-like"/>
</dbReference>
<dbReference type="InterPro" id="IPR012296">
    <property type="entry name" value="Nuclease_put_TT1808"/>
</dbReference>
<dbReference type="PANTHER" id="PTHR36558:SF1">
    <property type="entry name" value="RESTRICTION ENDONUCLEASE DOMAIN-CONTAINING PROTEIN-RELATED"/>
    <property type="match status" value="1"/>
</dbReference>
<proteinExistence type="predicted"/>
<dbReference type="Proteomes" id="UP001157440">
    <property type="component" value="Unassembled WGS sequence"/>
</dbReference>
<dbReference type="Gene3D" id="3.90.1570.10">
    <property type="entry name" value="tt1808, chain A"/>
    <property type="match status" value="1"/>
</dbReference>
<dbReference type="Pfam" id="PF05685">
    <property type="entry name" value="Uma2"/>
    <property type="match status" value="1"/>
</dbReference>
<name>A0AA37TNC5_9HYPH</name>
<dbReference type="PANTHER" id="PTHR36558">
    <property type="entry name" value="GLR1098 PROTEIN"/>
    <property type="match status" value="1"/>
</dbReference>
<dbReference type="InterPro" id="IPR008538">
    <property type="entry name" value="Uma2"/>
</dbReference>
<evidence type="ECO:0000259" key="1">
    <source>
        <dbReference type="Pfam" id="PF05685"/>
    </source>
</evidence>
<dbReference type="EMBL" id="BSPL01000023">
    <property type="protein sequence ID" value="GLS72542.1"/>
    <property type="molecule type" value="Genomic_DNA"/>
</dbReference>
<evidence type="ECO:0000313" key="2">
    <source>
        <dbReference type="EMBL" id="GLS72542.1"/>
    </source>
</evidence>
<keyword evidence="3" id="KW-1185">Reference proteome</keyword>
<dbReference type="RefSeq" id="WP_050733495.1">
    <property type="nucleotide sequence ID" value="NZ_BPQZ01000004.1"/>
</dbReference>
<evidence type="ECO:0000313" key="3">
    <source>
        <dbReference type="Proteomes" id="UP001157440"/>
    </source>
</evidence>
<sequence length="205" mass="22410">MRLQAGTARVYPDVFVACGDTVEPDPETNSVRSATVIVEVLPPATERYDRGGKWLEYQTLHDLMHFVHVAQDQRRVGFFHRQGDGWHYELLQGPDAVLRLAAIGVELRLDDFYSSIPLLATEGGDLATQATFATVQVSGIAGMKGLPRSPDIYAMVTEMDAGECEAAVAAIVGLVGTPAMVDWKSVLPERLQNRLDAVLSASTYY</sequence>
<reference evidence="3" key="1">
    <citation type="journal article" date="2019" name="Int. J. Syst. Evol. Microbiol.">
        <title>The Global Catalogue of Microorganisms (GCM) 10K type strain sequencing project: providing services to taxonomists for standard genome sequencing and annotation.</title>
        <authorList>
            <consortium name="The Broad Institute Genomics Platform"/>
            <consortium name="The Broad Institute Genome Sequencing Center for Infectious Disease"/>
            <person name="Wu L."/>
            <person name="Ma J."/>
        </authorList>
    </citation>
    <scope>NUCLEOTIDE SEQUENCE [LARGE SCALE GENOMIC DNA]</scope>
    <source>
        <strain evidence="3">NBRC 103632</strain>
    </source>
</reference>
<accession>A0AA37TNC5</accession>
<protein>
    <recommendedName>
        <fullName evidence="1">Putative restriction endonuclease domain-containing protein</fullName>
    </recommendedName>
</protein>
<organism evidence="2 3">
    <name type="scientific">Methylobacterium tardum</name>
    <dbReference type="NCBI Taxonomy" id="374432"/>
    <lineage>
        <taxon>Bacteria</taxon>
        <taxon>Pseudomonadati</taxon>
        <taxon>Pseudomonadota</taxon>
        <taxon>Alphaproteobacteria</taxon>
        <taxon>Hyphomicrobiales</taxon>
        <taxon>Methylobacteriaceae</taxon>
        <taxon>Methylobacterium</taxon>
    </lineage>
</organism>
<comment type="caution">
    <text evidence="2">The sequence shown here is derived from an EMBL/GenBank/DDBJ whole genome shotgun (WGS) entry which is preliminary data.</text>
</comment>
<dbReference type="AlphaFoldDB" id="A0AA37TNC5"/>
<feature type="domain" description="Putative restriction endonuclease" evidence="1">
    <location>
        <begin position="6"/>
        <end position="103"/>
    </location>
</feature>
<gene>
    <name evidence="2" type="ORF">GCM10007890_45570</name>
</gene>